<evidence type="ECO:0000313" key="3">
    <source>
        <dbReference type="Proteomes" id="UP000216308"/>
    </source>
</evidence>
<dbReference type="NCBIfam" id="NF011470">
    <property type="entry name" value="PRK14887.1"/>
    <property type="match status" value="1"/>
</dbReference>
<reference evidence="2 3" key="1">
    <citation type="journal article" date="2014" name="Front. Microbiol.">
        <title>Population and genomic analysis of the genus Halorubrum.</title>
        <authorList>
            <person name="Fullmer M.S."/>
            <person name="Soucy S.M."/>
            <person name="Swithers K.S."/>
            <person name="Makkay A.M."/>
            <person name="Wheeler R."/>
            <person name="Ventosa A."/>
            <person name="Gogarten J.P."/>
            <person name="Papke R.T."/>
        </authorList>
    </citation>
    <scope>NUCLEOTIDE SEQUENCE [LARGE SCALE GENOMIC DNA]</scope>
    <source>
        <strain evidence="2 3">Cb34</strain>
    </source>
</reference>
<evidence type="ECO:0000256" key="1">
    <source>
        <dbReference type="SAM" id="MobiDB-lite"/>
    </source>
</evidence>
<dbReference type="AlphaFoldDB" id="A0A256IJI9"/>
<gene>
    <name evidence="2" type="ORF">DJ70_09720</name>
</gene>
<feature type="compositionally biased region" description="Basic and acidic residues" evidence="1">
    <location>
        <begin position="124"/>
        <end position="140"/>
    </location>
</feature>
<dbReference type="RefSeq" id="WP_094532398.1">
    <property type="nucleotide sequence ID" value="NZ_NHPJ01000092.1"/>
</dbReference>
<protein>
    <recommendedName>
        <fullName evidence="4">KEOPS complex Pcc1-like subunit</fullName>
    </recommendedName>
</protein>
<accession>A0A256IJI9</accession>
<comment type="caution">
    <text evidence="2">The sequence shown here is derived from an EMBL/GenBank/DDBJ whole genome shotgun (WGS) entry which is preliminary data.</text>
</comment>
<dbReference type="EMBL" id="NHPJ01000092">
    <property type="protein sequence ID" value="OYR56307.1"/>
    <property type="molecule type" value="Genomic_DNA"/>
</dbReference>
<feature type="region of interest" description="Disordered" evidence="1">
    <location>
        <begin position="1"/>
        <end position="38"/>
    </location>
</feature>
<sequence length="140" mass="14450">MSDDGRADGPPVASDEEDPAVEADGPRTATVRTTHGDAGLVADALAPDDTDSMAVSVDGDAIDCRIERPTTGGLRSTVDDYVVNLRIAERIAERAREHRAADGAVGTETTADGTAAAEGAVDAAETRDTDADTRHTDTNT</sequence>
<evidence type="ECO:0008006" key="4">
    <source>
        <dbReference type="Google" id="ProtNLM"/>
    </source>
</evidence>
<organism evidence="2 3">
    <name type="scientific">Halorubrum halodurans</name>
    <dbReference type="NCBI Taxonomy" id="1383851"/>
    <lineage>
        <taxon>Archaea</taxon>
        <taxon>Methanobacteriati</taxon>
        <taxon>Methanobacteriota</taxon>
        <taxon>Stenosarchaea group</taxon>
        <taxon>Halobacteria</taxon>
        <taxon>Halobacteriales</taxon>
        <taxon>Haloferacaceae</taxon>
        <taxon>Halorubrum</taxon>
    </lineage>
</organism>
<evidence type="ECO:0000313" key="2">
    <source>
        <dbReference type="EMBL" id="OYR56307.1"/>
    </source>
</evidence>
<dbReference type="OrthoDB" id="107316at2157"/>
<proteinExistence type="predicted"/>
<feature type="compositionally biased region" description="Low complexity" evidence="1">
    <location>
        <begin position="102"/>
        <end position="123"/>
    </location>
</feature>
<name>A0A256IJI9_9EURY</name>
<keyword evidence="3" id="KW-1185">Reference proteome</keyword>
<dbReference type="Proteomes" id="UP000216308">
    <property type="component" value="Unassembled WGS sequence"/>
</dbReference>
<feature type="region of interest" description="Disordered" evidence="1">
    <location>
        <begin position="95"/>
        <end position="140"/>
    </location>
</feature>